<dbReference type="AlphaFoldDB" id="A0A7D4CQA4"/>
<accession>A0A7D4CQA4</accession>
<dbReference type="PANTHER" id="PTHR30572">
    <property type="entry name" value="MEMBRANE COMPONENT OF TRANSPORTER-RELATED"/>
    <property type="match status" value="1"/>
</dbReference>
<keyword evidence="2" id="KW-1003">Cell membrane</keyword>
<gene>
    <name evidence="10" type="ORF">FHG85_03070</name>
</gene>
<evidence type="ECO:0000256" key="1">
    <source>
        <dbReference type="ARBA" id="ARBA00004651"/>
    </source>
</evidence>
<keyword evidence="5 7" id="KW-0472">Membrane</keyword>
<dbReference type="InterPro" id="IPR003838">
    <property type="entry name" value="ABC3_permease_C"/>
</dbReference>
<sequence>MKAFRPLIILFKLAHESMQFAYQSIVANKLRTFLSLFGITIGIFAIISVFTMVDSLEKNVRDSLQALGKNVVYVQKWPWGGNQEYPWWKYFNRPEPTISDLDEIRRKSLLTESACFNVAFNKQVKWESNNIPETTIYGVSKDFDKIRSFEIENGRFFNLFEITSSRPIAVIGSEIAKELFQGANPIGKMIKIGGQKVSVIGVFAKEGKSAIGENSLDNMVLIPLNLARTMVDLRRSGPWIMVKAKENTNVADLKDELRGILRAHHKLKPLDDDDFALNQIDMLKSSLDSIFGSINFAGGFIAFFSIIVGGFGIANIMFVSVKERTSQIGVQKALGAKRYFILIQFLYEAVLLAVIGGAIGLILIFIGTQIVTHGLDFKVSLTISNVLRGLFISATIGVVSGFFPAWVASRLSPVEAINTKS</sequence>
<proteinExistence type="inferred from homology"/>
<dbReference type="RefSeq" id="WP_173072898.1">
    <property type="nucleotide sequence ID" value="NZ_CP041345.1"/>
</dbReference>
<comment type="similarity">
    <text evidence="6">Belongs to the ABC-4 integral membrane protein family.</text>
</comment>
<evidence type="ECO:0000256" key="5">
    <source>
        <dbReference type="ARBA" id="ARBA00023136"/>
    </source>
</evidence>
<feature type="domain" description="MacB-like periplasmic core" evidence="9">
    <location>
        <begin position="32"/>
        <end position="259"/>
    </location>
</feature>
<name>A0A7D4CQA4_9BACT</name>
<dbReference type="InterPro" id="IPR025857">
    <property type="entry name" value="MacB_PCD"/>
</dbReference>
<dbReference type="InterPro" id="IPR050250">
    <property type="entry name" value="Macrolide_Exporter_MacB"/>
</dbReference>
<evidence type="ECO:0000256" key="6">
    <source>
        <dbReference type="ARBA" id="ARBA00038076"/>
    </source>
</evidence>
<dbReference type="Proteomes" id="UP000500961">
    <property type="component" value="Chromosome"/>
</dbReference>
<feature type="transmembrane region" description="Helical" evidence="7">
    <location>
        <begin position="386"/>
        <end position="407"/>
    </location>
</feature>
<keyword evidence="11" id="KW-1185">Reference proteome</keyword>
<reference evidence="10 11" key="1">
    <citation type="submission" date="2019-07" db="EMBL/GenBank/DDBJ databases">
        <title>Thalassofilum flectens gen. nov., sp. nov., a novel moderate thermophilic anaerobe from a shallow sea hot spring in Kunashir Island (Russia), representing a new family in the order Bacteroidales, and proposal of Thalassofilacea fam. nov.</title>
        <authorList>
            <person name="Kochetkova T.V."/>
            <person name="Podosokorskaya O.A."/>
            <person name="Novikov A."/>
            <person name="Elcheninov A.G."/>
            <person name="Toshchakov S.V."/>
            <person name="Kublanov I.V."/>
        </authorList>
    </citation>
    <scope>NUCLEOTIDE SEQUENCE [LARGE SCALE GENOMIC DNA]</scope>
    <source>
        <strain evidence="10 11">38-H</strain>
    </source>
</reference>
<dbReference type="Pfam" id="PF12704">
    <property type="entry name" value="MacB_PCD"/>
    <property type="match status" value="1"/>
</dbReference>
<dbReference type="GO" id="GO:0022857">
    <property type="term" value="F:transmembrane transporter activity"/>
    <property type="evidence" value="ECO:0007669"/>
    <property type="project" value="TreeGrafter"/>
</dbReference>
<dbReference type="PANTHER" id="PTHR30572:SF4">
    <property type="entry name" value="ABC TRANSPORTER PERMEASE YTRF"/>
    <property type="match status" value="1"/>
</dbReference>
<feature type="transmembrane region" description="Helical" evidence="7">
    <location>
        <begin position="339"/>
        <end position="366"/>
    </location>
</feature>
<dbReference type="EMBL" id="CP041345">
    <property type="protein sequence ID" value="QKG79285.1"/>
    <property type="molecule type" value="Genomic_DNA"/>
</dbReference>
<dbReference type="GO" id="GO:0005886">
    <property type="term" value="C:plasma membrane"/>
    <property type="evidence" value="ECO:0007669"/>
    <property type="project" value="UniProtKB-SubCell"/>
</dbReference>
<evidence type="ECO:0000313" key="11">
    <source>
        <dbReference type="Proteomes" id="UP000500961"/>
    </source>
</evidence>
<evidence type="ECO:0000313" key="10">
    <source>
        <dbReference type="EMBL" id="QKG79285.1"/>
    </source>
</evidence>
<evidence type="ECO:0000259" key="9">
    <source>
        <dbReference type="Pfam" id="PF12704"/>
    </source>
</evidence>
<keyword evidence="4 7" id="KW-1133">Transmembrane helix</keyword>
<dbReference type="Pfam" id="PF02687">
    <property type="entry name" value="FtsX"/>
    <property type="match status" value="1"/>
</dbReference>
<feature type="transmembrane region" description="Helical" evidence="7">
    <location>
        <begin position="33"/>
        <end position="53"/>
    </location>
</feature>
<protein>
    <submittedName>
        <fullName evidence="10">FtsX-like permease family protein</fullName>
    </submittedName>
</protein>
<organism evidence="10 11">
    <name type="scientific">Tenuifilum thalassicum</name>
    <dbReference type="NCBI Taxonomy" id="2590900"/>
    <lineage>
        <taxon>Bacteria</taxon>
        <taxon>Pseudomonadati</taxon>
        <taxon>Bacteroidota</taxon>
        <taxon>Bacteroidia</taxon>
        <taxon>Bacteroidales</taxon>
        <taxon>Tenuifilaceae</taxon>
        <taxon>Tenuifilum</taxon>
    </lineage>
</organism>
<feature type="domain" description="ABC3 transporter permease C-terminal" evidence="8">
    <location>
        <begin position="300"/>
        <end position="413"/>
    </location>
</feature>
<evidence type="ECO:0000256" key="3">
    <source>
        <dbReference type="ARBA" id="ARBA00022692"/>
    </source>
</evidence>
<evidence type="ECO:0000256" key="7">
    <source>
        <dbReference type="SAM" id="Phobius"/>
    </source>
</evidence>
<evidence type="ECO:0000256" key="4">
    <source>
        <dbReference type="ARBA" id="ARBA00022989"/>
    </source>
</evidence>
<feature type="transmembrane region" description="Helical" evidence="7">
    <location>
        <begin position="296"/>
        <end position="318"/>
    </location>
</feature>
<dbReference type="KEGG" id="ttz:FHG85_03070"/>
<evidence type="ECO:0000256" key="2">
    <source>
        <dbReference type="ARBA" id="ARBA00022475"/>
    </source>
</evidence>
<evidence type="ECO:0000259" key="8">
    <source>
        <dbReference type="Pfam" id="PF02687"/>
    </source>
</evidence>
<comment type="subcellular location">
    <subcellularLocation>
        <location evidence="1">Cell membrane</location>
        <topology evidence="1">Multi-pass membrane protein</topology>
    </subcellularLocation>
</comment>
<keyword evidence="3 7" id="KW-0812">Transmembrane</keyword>